<protein>
    <recommendedName>
        <fullName evidence="2">BUB1 N-terminal domain-containing protein</fullName>
    </recommendedName>
</protein>
<gene>
    <name evidence="3" type="ORF">DKX38_001779</name>
</gene>
<feature type="domain" description="BUB1 N-terminal" evidence="2">
    <location>
        <begin position="61"/>
        <end position="240"/>
    </location>
</feature>
<evidence type="ECO:0000256" key="1">
    <source>
        <dbReference type="SAM" id="MobiDB-lite"/>
    </source>
</evidence>
<dbReference type="GO" id="GO:0007094">
    <property type="term" value="P:mitotic spindle assembly checkpoint signaling"/>
    <property type="evidence" value="ECO:0007669"/>
    <property type="project" value="InterPro"/>
</dbReference>
<organism evidence="3 4">
    <name type="scientific">Salix brachista</name>
    <dbReference type="NCBI Taxonomy" id="2182728"/>
    <lineage>
        <taxon>Eukaryota</taxon>
        <taxon>Viridiplantae</taxon>
        <taxon>Streptophyta</taxon>
        <taxon>Embryophyta</taxon>
        <taxon>Tracheophyta</taxon>
        <taxon>Spermatophyta</taxon>
        <taxon>Magnoliopsida</taxon>
        <taxon>eudicotyledons</taxon>
        <taxon>Gunneridae</taxon>
        <taxon>Pentapetalae</taxon>
        <taxon>rosids</taxon>
        <taxon>fabids</taxon>
        <taxon>Malpighiales</taxon>
        <taxon>Salicaceae</taxon>
        <taxon>Saliceae</taxon>
        <taxon>Salix</taxon>
    </lineage>
</organism>
<dbReference type="PANTHER" id="PTHR14030">
    <property type="entry name" value="MITOTIC CHECKPOINT SERINE/THREONINE-PROTEIN KINASE BUB1"/>
    <property type="match status" value="1"/>
</dbReference>
<evidence type="ECO:0000313" key="3">
    <source>
        <dbReference type="EMBL" id="KAB5567986.1"/>
    </source>
</evidence>
<dbReference type="PROSITE" id="PS51489">
    <property type="entry name" value="BUB1_N"/>
    <property type="match status" value="1"/>
</dbReference>
<sequence length="457" mass="52617">MDPETEFLASKQETGNEWELFKENVRPLKRGRNVGLLNQALKSHSSDLQLKKSLLDTRRKLIQAIDEYEGDDPLLPWIECIKWVQEAFPQGGDSSGLILIYEQCVRAFWHSDLYKDDPRFLKVCDEKGASLFCQAENCVDAEVIYSFLDANEIGKSQSAYYLAYALHMESKSKMKIANDTFNLGISRQVSLQYFNSIRQGWDAQPIEKLKDAYRKFLIRSMRKPKIVEDDCGESDLPVRSFGTVLSSADSRFSFRSRKNEIDLPGLHAFSSNTWLFCMVHLETVHRTQKIPLSIFKDKTNIDTMPGHQAGKAKPELNPWSTLGARGERNKENSAVPTKWTTYEIPQRPGTRTGGVTASASIEVFVDEECSKMVRAHDRDGKSSTLKFRQGDSLDIKKETDLLRENPLRNFPLRSLPSLPRRRIWKRFEEDYNQRVTKTEVGEWVRKMVKLRASIWET</sequence>
<comment type="caution">
    <text evidence="3">The sequence shown here is derived from an EMBL/GenBank/DDBJ whole genome shotgun (WGS) entry which is preliminary data.</text>
</comment>
<accession>A0A5N5NP40</accession>
<dbReference type="GO" id="GO:0004672">
    <property type="term" value="F:protein kinase activity"/>
    <property type="evidence" value="ECO:0007669"/>
    <property type="project" value="TreeGrafter"/>
</dbReference>
<dbReference type="PANTHER" id="PTHR14030:SF19">
    <property type="entry name" value="MITOTIC SPINDLE CHECKPOINT PROTEIN BUBR1"/>
    <property type="match status" value="1"/>
</dbReference>
<dbReference type="Pfam" id="PF08311">
    <property type="entry name" value="Mad3_BUB1_I"/>
    <property type="match status" value="1"/>
</dbReference>
<name>A0A5N5NP40_9ROSI</name>
<dbReference type="GO" id="GO:0051754">
    <property type="term" value="P:meiotic sister chromatid cohesion, centromeric"/>
    <property type="evidence" value="ECO:0007669"/>
    <property type="project" value="TreeGrafter"/>
</dbReference>
<feature type="region of interest" description="Disordered" evidence="1">
    <location>
        <begin position="306"/>
        <end position="334"/>
    </location>
</feature>
<dbReference type="AlphaFoldDB" id="A0A5N5NP40"/>
<dbReference type="Proteomes" id="UP000326939">
    <property type="component" value="Chromosome 2"/>
</dbReference>
<keyword evidence="4" id="KW-1185">Reference proteome</keyword>
<dbReference type="Gene3D" id="1.25.40.430">
    <property type="match status" value="1"/>
</dbReference>
<dbReference type="SMART" id="SM00777">
    <property type="entry name" value="Mad3_BUB1_I"/>
    <property type="match status" value="1"/>
</dbReference>
<reference evidence="4" key="1">
    <citation type="journal article" date="2019" name="Gigascience">
        <title>De novo genome assembly of the endangered Acer yangbiense, a plant species with extremely small populations endemic to Yunnan Province, China.</title>
        <authorList>
            <person name="Yang J."/>
            <person name="Wariss H.M."/>
            <person name="Tao L."/>
            <person name="Zhang R."/>
            <person name="Yun Q."/>
            <person name="Hollingsworth P."/>
            <person name="Dao Z."/>
            <person name="Luo G."/>
            <person name="Guo H."/>
            <person name="Ma Y."/>
            <person name="Sun W."/>
        </authorList>
    </citation>
    <scope>NUCLEOTIDE SEQUENCE [LARGE SCALE GENOMIC DNA]</scope>
    <source>
        <strain evidence="4">cv. br00</strain>
    </source>
</reference>
<evidence type="ECO:0000259" key="2">
    <source>
        <dbReference type="PROSITE" id="PS51489"/>
    </source>
</evidence>
<dbReference type="InterPro" id="IPR013212">
    <property type="entry name" value="Mad3/Bub1_I"/>
</dbReference>
<evidence type="ECO:0000313" key="4">
    <source>
        <dbReference type="Proteomes" id="UP000326939"/>
    </source>
</evidence>
<dbReference type="InterPro" id="IPR015661">
    <property type="entry name" value="Bub1/Mad3"/>
</dbReference>
<proteinExistence type="predicted"/>
<dbReference type="EMBL" id="VDCV01000002">
    <property type="protein sequence ID" value="KAB5567986.1"/>
    <property type="molecule type" value="Genomic_DNA"/>
</dbReference>